<accession>A0A8J6JBE1</accession>
<dbReference type="InterPro" id="IPR013249">
    <property type="entry name" value="RNA_pol_sigma70_r4_t2"/>
</dbReference>
<dbReference type="Pfam" id="PF08281">
    <property type="entry name" value="Sigma70_r4_2"/>
    <property type="match status" value="1"/>
</dbReference>
<evidence type="ECO:0000256" key="2">
    <source>
        <dbReference type="ARBA" id="ARBA00023015"/>
    </source>
</evidence>
<dbReference type="GO" id="GO:0006352">
    <property type="term" value="P:DNA-templated transcription initiation"/>
    <property type="evidence" value="ECO:0007669"/>
    <property type="project" value="InterPro"/>
</dbReference>
<dbReference type="Gene3D" id="1.10.1740.10">
    <property type="match status" value="1"/>
</dbReference>
<reference evidence="7" key="1">
    <citation type="submission" date="2020-08" db="EMBL/GenBank/DDBJ databases">
        <title>Genome public.</title>
        <authorList>
            <person name="Liu C."/>
            <person name="Sun Q."/>
        </authorList>
    </citation>
    <scope>NUCLEOTIDE SEQUENCE</scope>
    <source>
        <strain evidence="7">NSJ-52</strain>
    </source>
</reference>
<evidence type="ECO:0000256" key="4">
    <source>
        <dbReference type="ARBA" id="ARBA00023163"/>
    </source>
</evidence>
<evidence type="ECO:0000256" key="3">
    <source>
        <dbReference type="ARBA" id="ARBA00023082"/>
    </source>
</evidence>
<keyword evidence="4" id="KW-0804">Transcription</keyword>
<dbReference type="InterPro" id="IPR039425">
    <property type="entry name" value="RNA_pol_sigma-70-like"/>
</dbReference>
<evidence type="ECO:0000313" key="7">
    <source>
        <dbReference type="EMBL" id="MBC5737053.1"/>
    </source>
</evidence>
<keyword evidence="8" id="KW-1185">Reference proteome</keyword>
<evidence type="ECO:0000259" key="6">
    <source>
        <dbReference type="Pfam" id="PF08281"/>
    </source>
</evidence>
<dbReference type="InterPro" id="IPR013325">
    <property type="entry name" value="RNA_pol_sigma_r2"/>
</dbReference>
<dbReference type="InterPro" id="IPR014284">
    <property type="entry name" value="RNA_pol_sigma-70_dom"/>
</dbReference>
<dbReference type="InterPro" id="IPR036388">
    <property type="entry name" value="WH-like_DNA-bd_sf"/>
</dbReference>
<evidence type="ECO:0000313" key="8">
    <source>
        <dbReference type="Proteomes" id="UP000607645"/>
    </source>
</evidence>
<gene>
    <name evidence="7" type="ORF">H8S62_08510</name>
</gene>
<protein>
    <submittedName>
        <fullName evidence="7">RNA polymerase sigma factor</fullName>
    </submittedName>
</protein>
<dbReference type="AlphaFoldDB" id="A0A8J6JBE1"/>
<evidence type="ECO:0000256" key="1">
    <source>
        <dbReference type="ARBA" id="ARBA00010641"/>
    </source>
</evidence>
<sequence>MQESADWVVDTYAAMVYRLAVAQMHSRSDADDVFQEVFLRYARKAPAFESEEHRRAWLLRVTVNCCRKAHTSPWRKRTEPLSETMPYSQPDGDSGFFELLRLLPAKYRAVIHLFYYEGYSAQEIGAMLRRKPATVRSQLARGRDILRRQLED</sequence>
<feature type="domain" description="RNA polymerase sigma factor 70 region 4 type 2" evidence="6">
    <location>
        <begin position="98"/>
        <end position="143"/>
    </location>
</feature>
<organism evidence="7 8">
    <name type="scientific">Lawsonibacter faecis</name>
    <dbReference type="NCBI Taxonomy" id="2763052"/>
    <lineage>
        <taxon>Bacteria</taxon>
        <taxon>Bacillati</taxon>
        <taxon>Bacillota</taxon>
        <taxon>Clostridia</taxon>
        <taxon>Eubacteriales</taxon>
        <taxon>Oscillospiraceae</taxon>
        <taxon>Lawsonibacter</taxon>
    </lineage>
</organism>
<name>A0A8J6JBE1_9FIRM</name>
<dbReference type="RefSeq" id="WP_155151410.1">
    <property type="nucleotide sequence ID" value="NZ_JACOPQ010000005.1"/>
</dbReference>
<comment type="similarity">
    <text evidence="1">Belongs to the sigma-70 factor family. ECF subfamily.</text>
</comment>
<proteinExistence type="inferred from homology"/>
<dbReference type="Gene3D" id="1.10.10.10">
    <property type="entry name" value="Winged helix-like DNA-binding domain superfamily/Winged helix DNA-binding domain"/>
    <property type="match status" value="1"/>
</dbReference>
<dbReference type="InterPro" id="IPR013324">
    <property type="entry name" value="RNA_pol_sigma_r3/r4-like"/>
</dbReference>
<dbReference type="Proteomes" id="UP000607645">
    <property type="component" value="Unassembled WGS sequence"/>
</dbReference>
<dbReference type="NCBIfam" id="TIGR02937">
    <property type="entry name" value="sigma70-ECF"/>
    <property type="match status" value="1"/>
</dbReference>
<dbReference type="GO" id="GO:0003677">
    <property type="term" value="F:DNA binding"/>
    <property type="evidence" value="ECO:0007669"/>
    <property type="project" value="InterPro"/>
</dbReference>
<dbReference type="InterPro" id="IPR007627">
    <property type="entry name" value="RNA_pol_sigma70_r2"/>
</dbReference>
<dbReference type="SUPFAM" id="SSF88659">
    <property type="entry name" value="Sigma3 and sigma4 domains of RNA polymerase sigma factors"/>
    <property type="match status" value="1"/>
</dbReference>
<comment type="caution">
    <text evidence="7">The sequence shown here is derived from an EMBL/GenBank/DDBJ whole genome shotgun (WGS) entry which is preliminary data.</text>
</comment>
<evidence type="ECO:0000259" key="5">
    <source>
        <dbReference type="Pfam" id="PF04542"/>
    </source>
</evidence>
<dbReference type="SUPFAM" id="SSF88946">
    <property type="entry name" value="Sigma2 domain of RNA polymerase sigma factors"/>
    <property type="match status" value="1"/>
</dbReference>
<dbReference type="Pfam" id="PF04542">
    <property type="entry name" value="Sigma70_r2"/>
    <property type="match status" value="1"/>
</dbReference>
<dbReference type="GO" id="GO:0016987">
    <property type="term" value="F:sigma factor activity"/>
    <property type="evidence" value="ECO:0007669"/>
    <property type="project" value="UniProtKB-KW"/>
</dbReference>
<keyword evidence="2" id="KW-0805">Transcription regulation</keyword>
<dbReference type="EMBL" id="JACOPQ010000005">
    <property type="protein sequence ID" value="MBC5737053.1"/>
    <property type="molecule type" value="Genomic_DNA"/>
</dbReference>
<keyword evidence="3" id="KW-0731">Sigma factor</keyword>
<dbReference type="PANTHER" id="PTHR43133">
    <property type="entry name" value="RNA POLYMERASE ECF-TYPE SIGMA FACTO"/>
    <property type="match status" value="1"/>
</dbReference>
<dbReference type="CDD" id="cd06171">
    <property type="entry name" value="Sigma70_r4"/>
    <property type="match status" value="1"/>
</dbReference>
<dbReference type="PANTHER" id="PTHR43133:SF60">
    <property type="entry name" value="RNA POLYMERASE SIGMA FACTOR SIGV"/>
    <property type="match status" value="1"/>
</dbReference>
<feature type="domain" description="RNA polymerase sigma-70 region 2" evidence="5">
    <location>
        <begin position="9"/>
        <end position="73"/>
    </location>
</feature>